<gene>
    <name evidence="2" type="ORF">TTAC_LOCUS131</name>
</gene>
<feature type="compositionally biased region" description="Pro residues" evidence="1">
    <location>
        <begin position="52"/>
        <end position="62"/>
    </location>
</feature>
<dbReference type="STRING" id="6205.A0A0R3WHU2"/>
<proteinExistence type="predicted"/>
<evidence type="ECO:0000256" key="1">
    <source>
        <dbReference type="SAM" id="MobiDB-lite"/>
    </source>
</evidence>
<evidence type="ECO:0000313" key="4">
    <source>
        <dbReference type="WBParaSite" id="TTAC_0000013001-mRNA-1"/>
    </source>
</evidence>
<evidence type="ECO:0000313" key="3">
    <source>
        <dbReference type="Proteomes" id="UP000274429"/>
    </source>
</evidence>
<feature type="region of interest" description="Disordered" evidence="1">
    <location>
        <begin position="197"/>
        <end position="245"/>
    </location>
</feature>
<reference evidence="2 3" key="2">
    <citation type="submission" date="2018-11" db="EMBL/GenBank/DDBJ databases">
        <authorList>
            <consortium name="Pathogen Informatics"/>
        </authorList>
    </citation>
    <scope>NUCLEOTIDE SEQUENCE [LARGE SCALE GENOMIC DNA]</scope>
</reference>
<feature type="region of interest" description="Disordered" evidence="1">
    <location>
        <begin position="14"/>
        <end position="135"/>
    </location>
</feature>
<dbReference type="WBParaSite" id="TTAC_0000013001-mRNA-1">
    <property type="protein sequence ID" value="TTAC_0000013001-mRNA-1"/>
    <property type="gene ID" value="TTAC_0000013001"/>
</dbReference>
<name>A0A0R3WHU2_HYDTA</name>
<dbReference type="Proteomes" id="UP000274429">
    <property type="component" value="Unassembled WGS sequence"/>
</dbReference>
<keyword evidence="3" id="KW-1185">Reference proteome</keyword>
<evidence type="ECO:0000313" key="2">
    <source>
        <dbReference type="EMBL" id="VDM15926.1"/>
    </source>
</evidence>
<feature type="compositionally biased region" description="Low complexity" evidence="1">
    <location>
        <begin position="216"/>
        <end position="227"/>
    </location>
</feature>
<dbReference type="AlphaFoldDB" id="A0A0R3WHU2"/>
<reference evidence="4" key="1">
    <citation type="submission" date="2017-02" db="UniProtKB">
        <authorList>
            <consortium name="WormBaseParasite"/>
        </authorList>
    </citation>
    <scope>IDENTIFICATION</scope>
</reference>
<organism evidence="4">
    <name type="scientific">Hydatigena taeniaeformis</name>
    <name type="common">Feline tapeworm</name>
    <name type="synonym">Taenia taeniaeformis</name>
    <dbReference type="NCBI Taxonomy" id="6205"/>
    <lineage>
        <taxon>Eukaryota</taxon>
        <taxon>Metazoa</taxon>
        <taxon>Spiralia</taxon>
        <taxon>Lophotrochozoa</taxon>
        <taxon>Platyhelminthes</taxon>
        <taxon>Cestoda</taxon>
        <taxon>Eucestoda</taxon>
        <taxon>Cyclophyllidea</taxon>
        <taxon>Taeniidae</taxon>
        <taxon>Hydatigera</taxon>
    </lineage>
</organism>
<feature type="compositionally biased region" description="Low complexity" evidence="1">
    <location>
        <begin position="92"/>
        <end position="106"/>
    </location>
</feature>
<protein>
    <submittedName>
        <fullName evidence="2 4">Uncharacterized protein</fullName>
    </submittedName>
</protein>
<feature type="compositionally biased region" description="Low complexity" evidence="1">
    <location>
        <begin position="63"/>
        <end position="80"/>
    </location>
</feature>
<dbReference type="OrthoDB" id="6282853at2759"/>
<sequence>MRLFLNFEQNVSPTAKLTSNATPRSPVGAGEESFQCKKSLSPPSACRESANAPPPPPSPLVPFCPSTSISTSSKLDSTVSGISASNRVNGCSPPSSSISFSDGSASETTKVKSPPPVKTRPEPPVRRTPEFNGPVAPASRKIGLLEVDTTQVGAVLVAVAATEMESVEDEKHIGSLSPPPPPPQMQLHYPYPGMQGNTHHPPVRTPRSAFGGGHFGASSSASHFSGARVPLRSPTSPPTAPASHQFPYVQPQRVFSSGSRFAGGCGSGLRKTAPILPQQTRASTVSASQGGPIRSAPTAAPRVVVTTRAAAAAGQGNLYINGK</sequence>
<feature type="compositionally biased region" description="Polar residues" evidence="1">
    <location>
        <begin position="14"/>
        <end position="23"/>
    </location>
</feature>
<feature type="compositionally biased region" description="Basic and acidic residues" evidence="1">
    <location>
        <begin position="119"/>
        <end position="129"/>
    </location>
</feature>
<dbReference type="EMBL" id="UYWX01000009">
    <property type="protein sequence ID" value="VDM15926.1"/>
    <property type="molecule type" value="Genomic_DNA"/>
</dbReference>
<accession>A0A0R3WHU2</accession>